<evidence type="ECO:0000256" key="2">
    <source>
        <dbReference type="ARBA" id="ARBA00022448"/>
    </source>
</evidence>
<dbReference type="GO" id="GO:0005524">
    <property type="term" value="F:ATP binding"/>
    <property type="evidence" value="ECO:0007669"/>
    <property type="project" value="UniProtKB-KW"/>
</dbReference>
<dbReference type="GO" id="GO:0016887">
    <property type="term" value="F:ATP hydrolysis activity"/>
    <property type="evidence" value="ECO:0007669"/>
    <property type="project" value="InterPro"/>
</dbReference>
<evidence type="ECO:0000259" key="5">
    <source>
        <dbReference type="PROSITE" id="PS50893"/>
    </source>
</evidence>
<dbReference type="PROSITE" id="PS50893">
    <property type="entry name" value="ABC_TRANSPORTER_2"/>
    <property type="match status" value="1"/>
</dbReference>
<dbReference type="EMBL" id="JAIMBW010000001">
    <property type="protein sequence ID" value="MBY4893521.1"/>
    <property type="molecule type" value="Genomic_DNA"/>
</dbReference>
<keyword evidence="2" id="KW-0813">Transport</keyword>
<name>A0A975TST2_9RHOB</name>
<dbReference type="SUPFAM" id="SSF52540">
    <property type="entry name" value="P-loop containing nucleoside triphosphate hydrolases"/>
    <property type="match status" value="1"/>
</dbReference>
<accession>A0A975TST2</accession>
<dbReference type="InterPro" id="IPR027417">
    <property type="entry name" value="P-loop_NTPase"/>
</dbReference>
<evidence type="ECO:0000256" key="1">
    <source>
        <dbReference type="ARBA" id="ARBA00005417"/>
    </source>
</evidence>
<gene>
    <name evidence="6" type="ORF">KUL25_12185</name>
</gene>
<comment type="similarity">
    <text evidence="1">Belongs to the ABC transporter superfamily.</text>
</comment>
<dbReference type="Pfam" id="PF08402">
    <property type="entry name" value="TOBE_2"/>
    <property type="match status" value="1"/>
</dbReference>
<dbReference type="PANTHER" id="PTHR42781:SF4">
    <property type="entry name" value="SPERMIDINE_PUTRESCINE IMPORT ATP-BINDING PROTEIN POTA"/>
    <property type="match status" value="1"/>
</dbReference>
<dbReference type="EMBL" id="CP078073">
    <property type="protein sequence ID" value="QXL86236.1"/>
    <property type="molecule type" value="Genomic_DNA"/>
</dbReference>
<organism evidence="6">
    <name type="scientific">Gymnodinialimonas phycosphaerae</name>
    <dbReference type="NCBI Taxonomy" id="2841589"/>
    <lineage>
        <taxon>Bacteria</taxon>
        <taxon>Pseudomonadati</taxon>
        <taxon>Pseudomonadota</taxon>
        <taxon>Alphaproteobacteria</taxon>
        <taxon>Rhodobacterales</taxon>
        <taxon>Paracoccaceae</taxon>
        <taxon>Gymnodinialimonas</taxon>
    </lineage>
</organism>
<dbReference type="InterPro" id="IPR003439">
    <property type="entry name" value="ABC_transporter-like_ATP-bd"/>
</dbReference>
<evidence type="ECO:0000313" key="7">
    <source>
        <dbReference type="Proteomes" id="UP000693972"/>
    </source>
</evidence>
<dbReference type="SMART" id="SM00382">
    <property type="entry name" value="AAA"/>
    <property type="match status" value="1"/>
</dbReference>
<keyword evidence="3" id="KW-0547">Nucleotide-binding</keyword>
<evidence type="ECO:0000256" key="3">
    <source>
        <dbReference type="ARBA" id="ARBA00022741"/>
    </source>
</evidence>
<dbReference type="GO" id="GO:0140359">
    <property type="term" value="F:ABC-type transporter activity"/>
    <property type="evidence" value="ECO:0007669"/>
    <property type="project" value="UniProtKB-ARBA"/>
</dbReference>
<sequence length="346" mass="37151">MSTLHLDGIAKSFGDATALHALSLSVADGEFVTLLGPSGCGKTTLMRIIAGITQPDRGEIRIDGRAIHALPPERRNIGLVFQSYALFPHMTVAANVGFGLKMRGIARADADARVAAALDLVDLGAFAERYPKALSGGQQQRVALARAVVIEPDILLFDEPLSNLDAKLRDQLRDDLKVLQRRLGITAIYVTHDQAEAMALADRILVMQAGRIIEEGAPVALYRQPRTRFAAEFLGQTNVLPVVRQNGQAVLPWGQPIIAKAAAEATHVSLRPEDIAMVLDPEGPGEVRSVTFLGASVECRVAFGDLEIRMRDTGSGVALPAVGQRVSFNTRTPPHPLGEVELMALP</sequence>
<dbReference type="PANTHER" id="PTHR42781">
    <property type="entry name" value="SPERMIDINE/PUTRESCINE IMPORT ATP-BINDING PROTEIN POTA"/>
    <property type="match status" value="1"/>
</dbReference>
<dbReference type="InterPro" id="IPR013611">
    <property type="entry name" value="Transp-assoc_OB_typ2"/>
</dbReference>
<feature type="domain" description="ABC transporter" evidence="5">
    <location>
        <begin position="4"/>
        <end position="234"/>
    </location>
</feature>
<reference evidence="6 7" key="1">
    <citation type="submission" date="2021-07" db="EMBL/GenBank/DDBJ databases">
        <title>Karlodiniumbacter phycospheric gen. nov., sp. nov., a phycosphere bacterium isolated from karlodinium veneficum.</title>
        <authorList>
            <person name="Peng Y."/>
            <person name="Jiang L."/>
            <person name="Lee J."/>
        </authorList>
    </citation>
    <scope>NUCLEOTIDE SEQUENCE</scope>
    <source>
        <strain evidence="6 7">N5</strain>
    </source>
</reference>
<keyword evidence="4 6" id="KW-0067">ATP-binding</keyword>
<dbReference type="InterPro" id="IPR050093">
    <property type="entry name" value="ABC_SmlMolc_Importer"/>
</dbReference>
<evidence type="ECO:0000313" key="6">
    <source>
        <dbReference type="EMBL" id="QXL86236.1"/>
    </source>
</evidence>
<evidence type="ECO:0000256" key="4">
    <source>
        <dbReference type="ARBA" id="ARBA00022840"/>
    </source>
</evidence>
<protein>
    <submittedName>
        <fullName evidence="6">ABC transporter ATP-binding protein</fullName>
    </submittedName>
</protein>
<dbReference type="InterPro" id="IPR008995">
    <property type="entry name" value="Mo/tungstate-bd_C_term_dom"/>
</dbReference>
<dbReference type="PROSITE" id="PS00211">
    <property type="entry name" value="ABC_TRANSPORTER_1"/>
    <property type="match status" value="1"/>
</dbReference>
<dbReference type="AlphaFoldDB" id="A0A975TST2"/>
<dbReference type="Gene3D" id="3.40.50.300">
    <property type="entry name" value="P-loop containing nucleotide triphosphate hydrolases"/>
    <property type="match status" value="1"/>
</dbReference>
<dbReference type="InterPro" id="IPR003593">
    <property type="entry name" value="AAA+_ATPase"/>
</dbReference>
<proteinExistence type="inferred from homology"/>
<dbReference type="RefSeq" id="WP_257893196.1">
    <property type="nucleotide sequence ID" value="NZ_JAIMBW010000001.1"/>
</dbReference>
<dbReference type="SUPFAM" id="SSF50331">
    <property type="entry name" value="MOP-like"/>
    <property type="match status" value="1"/>
</dbReference>
<dbReference type="InterPro" id="IPR017871">
    <property type="entry name" value="ABC_transporter-like_CS"/>
</dbReference>
<dbReference type="Pfam" id="PF00005">
    <property type="entry name" value="ABC_tran"/>
    <property type="match status" value="1"/>
</dbReference>
<dbReference type="Proteomes" id="UP000693972">
    <property type="component" value="Unassembled WGS sequence"/>
</dbReference>
<keyword evidence="7" id="KW-1185">Reference proteome</keyword>
<dbReference type="FunFam" id="3.40.50.300:FF:000042">
    <property type="entry name" value="Maltose/maltodextrin ABC transporter, ATP-binding protein"/>
    <property type="match status" value="1"/>
</dbReference>
<dbReference type="GO" id="GO:0043190">
    <property type="term" value="C:ATP-binding cassette (ABC) transporter complex"/>
    <property type="evidence" value="ECO:0007669"/>
    <property type="project" value="InterPro"/>
</dbReference>